<protein>
    <submittedName>
        <fullName evidence="1">Uncharacterized protein</fullName>
    </submittedName>
</protein>
<accession>A0AC61NN03</accession>
<proteinExistence type="predicted"/>
<sequence length="333" mass="38561">MLIRILKTDHYSNFFILFFTTILLWTSAWLDPIEFYFFPGEASMPLYHPIDNLFLGTTSLVVAIAGAIMTLINALFIYLLNSKFLFMKTRTYLPSFLYIVFTSSVKEYNTLLPSQFATFIIIIGIYYIFKTYQSEGAIGYILKASILLSLASLFYLPAILFLPIIWISILVLRQKFNWRHLAIPIIGVIIPWYICVSIYYLQDNLYSLKNILRLNTLSTNIFLSHKAIIFQQGFIIALFVIWGILSVIRRYGLKKEASRKYLNILIWMILCSISIFLLVPTCSYELITIAAIPLSYLTAHIFQFNTSSFWYNILFALFVATIVASPYFHVITL</sequence>
<keyword evidence="2" id="KW-1185">Reference proteome</keyword>
<dbReference type="Proteomes" id="UP000826212">
    <property type="component" value="Chromosome"/>
</dbReference>
<gene>
    <name evidence="1" type="ORF">K4L44_14430</name>
</gene>
<evidence type="ECO:0000313" key="2">
    <source>
        <dbReference type="Proteomes" id="UP000826212"/>
    </source>
</evidence>
<reference evidence="1" key="1">
    <citation type="submission" date="2021-08" db="EMBL/GenBank/DDBJ databases">
        <title>Novel anaerobic bacterium isolated from sea squirt in East Sea, Republic of Korea.</title>
        <authorList>
            <person name="Nguyen T.H."/>
            <person name="Li Z."/>
            <person name="Lee Y.-J."/>
            <person name="Ko J."/>
            <person name="Kim S.-G."/>
        </authorList>
    </citation>
    <scope>NUCLEOTIDE SEQUENCE</scope>
    <source>
        <strain evidence="1">KCTC 25031</strain>
    </source>
</reference>
<dbReference type="EMBL" id="CP081303">
    <property type="protein sequence ID" value="QZE13745.1"/>
    <property type="molecule type" value="Genomic_DNA"/>
</dbReference>
<evidence type="ECO:0000313" key="1">
    <source>
        <dbReference type="EMBL" id="QZE13745.1"/>
    </source>
</evidence>
<name>A0AC61NN03_9BACT</name>
<organism evidence="1 2">
    <name type="scientific">Halosquirtibacter laminarini</name>
    <dbReference type="NCBI Taxonomy" id="3374600"/>
    <lineage>
        <taxon>Bacteria</taxon>
        <taxon>Pseudomonadati</taxon>
        <taxon>Bacteroidota</taxon>
        <taxon>Bacteroidia</taxon>
        <taxon>Marinilabiliales</taxon>
        <taxon>Prolixibacteraceae</taxon>
        <taxon>Halosquirtibacter</taxon>
    </lineage>
</organism>